<evidence type="ECO:0000313" key="1">
    <source>
        <dbReference type="EMBL" id="KAJ7318360.1"/>
    </source>
</evidence>
<name>A0AAD6ZDK6_9AGAR</name>
<evidence type="ECO:0000313" key="2">
    <source>
        <dbReference type="Proteomes" id="UP001218218"/>
    </source>
</evidence>
<feature type="non-terminal residue" evidence="1">
    <location>
        <position position="1"/>
    </location>
</feature>
<sequence>QLNKENLLDMKTIPPVCAGLVIVDKQLSVVQLVHYTTQEYIDSIQAQKFPDTQQEITCTLLTFLAFDGFPDSF</sequence>
<organism evidence="1 2">
    <name type="scientific">Mycena albidolilacea</name>
    <dbReference type="NCBI Taxonomy" id="1033008"/>
    <lineage>
        <taxon>Eukaryota</taxon>
        <taxon>Fungi</taxon>
        <taxon>Dikarya</taxon>
        <taxon>Basidiomycota</taxon>
        <taxon>Agaricomycotina</taxon>
        <taxon>Agaricomycetes</taxon>
        <taxon>Agaricomycetidae</taxon>
        <taxon>Agaricales</taxon>
        <taxon>Marasmiineae</taxon>
        <taxon>Mycenaceae</taxon>
        <taxon>Mycena</taxon>
    </lineage>
</organism>
<gene>
    <name evidence="1" type="ORF">DFH08DRAFT_668160</name>
</gene>
<feature type="non-terminal residue" evidence="1">
    <location>
        <position position="73"/>
    </location>
</feature>
<comment type="caution">
    <text evidence="1">The sequence shown here is derived from an EMBL/GenBank/DDBJ whole genome shotgun (WGS) entry which is preliminary data.</text>
</comment>
<keyword evidence="2" id="KW-1185">Reference proteome</keyword>
<dbReference type="Proteomes" id="UP001218218">
    <property type="component" value="Unassembled WGS sequence"/>
</dbReference>
<dbReference type="EMBL" id="JARIHO010000058">
    <property type="protein sequence ID" value="KAJ7318360.1"/>
    <property type="molecule type" value="Genomic_DNA"/>
</dbReference>
<proteinExistence type="predicted"/>
<accession>A0AAD6ZDK6</accession>
<reference evidence="1" key="1">
    <citation type="submission" date="2023-03" db="EMBL/GenBank/DDBJ databases">
        <title>Massive genome expansion in bonnet fungi (Mycena s.s.) driven by repeated elements and novel gene families across ecological guilds.</title>
        <authorList>
            <consortium name="Lawrence Berkeley National Laboratory"/>
            <person name="Harder C.B."/>
            <person name="Miyauchi S."/>
            <person name="Viragh M."/>
            <person name="Kuo A."/>
            <person name="Thoen E."/>
            <person name="Andreopoulos B."/>
            <person name="Lu D."/>
            <person name="Skrede I."/>
            <person name="Drula E."/>
            <person name="Henrissat B."/>
            <person name="Morin E."/>
            <person name="Kohler A."/>
            <person name="Barry K."/>
            <person name="LaButti K."/>
            <person name="Morin E."/>
            <person name="Salamov A."/>
            <person name="Lipzen A."/>
            <person name="Mereny Z."/>
            <person name="Hegedus B."/>
            <person name="Baldrian P."/>
            <person name="Stursova M."/>
            <person name="Weitz H."/>
            <person name="Taylor A."/>
            <person name="Grigoriev I.V."/>
            <person name="Nagy L.G."/>
            <person name="Martin F."/>
            <person name="Kauserud H."/>
        </authorList>
    </citation>
    <scope>NUCLEOTIDE SEQUENCE</scope>
    <source>
        <strain evidence="1">CBHHK002</strain>
    </source>
</reference>
<protein>
    <submittedName>
        <fullName evidence="1">Uncharacterized protein</fullName>
    </submittedName>
</protein>
<dbReference type="AlphaFoldDB" id="A0AAD6ZDK6"/>